<dbReference type="InterPro" id="IPR001356">
    <property type="entry name" value="HD"/>
</dbReference>
<keyword evidence="10" id="KW-1185">Reference proteome</keyword>
<dbReference type="EMBL" id="JBBPFD010000005">
    <property type="protein sequence ID" value="KAK7925778.1"/>
    <property type="molecule type" value="Genomic_DNA"/>
</dbReference>
<evidence type="ECO:0000256" key="2">
    <source>
        <dbReference type="ARBA" id="ARBA00023125"/>
    </source>
</evidence>
<dbReference type="GO" id="GO:0000977">
    <property type="term" value="F:RNA polymerase II transcription regulatory region sequence-specific DNA binding"/>
    <property type="evidence" value="ECO:0007669"/>
    <property type="project" value="TreeGrafter"/>
</dbReference>
<evidence type="ECO:0000256" key="1">
    <source>
        <dbReference type="ARBA" id="ARBA00004123"/>
    </source>
</evidence>
<keyword evidence="2 5" id="KW-0238">DNA-binding</keyword>
<proteinExistence type="predicted"/>
<dbReference type="AlphaFoldDB" id="A0AAW0PI85"/>
<dbReference type="CDD" id="cd00086">
    <property type="entry name" value="homeodomain"/>
    <property type="match status" value="1"/>
</dbReference>
<dbReference type="PROSITE" id="PS50071">
    <property type="entry name" value="HOMEOBOX_2"/>
    <property type="match status" value="1"/>
</dbReference>
<feature type="DNA-binding region" description="Homeobox" evidence="5">
    <location>
        <begin position="3"/>
        <end position="31"/>
    </location>
</feature>
<dbReference type="GO" id="GO:0005634">
    <property type="term" value="C:nucleus"/>
    <property type="evidence" value="ECO:0007669"/>
    <property type="project" value="UniProtKB-SubCell"/>
</dbReference>
<dbReference type="GO" id="GO:0000981">
    <property type="term" value="F:DNA-binding transcription factor activity, RNA polymerase II-specific"/>
    <property type="evidence" value="ECO:0007669"/>
    <property type="project" value="TreeGrafter"/>
</dbReference>
<protein>
    <recommendedName>
        <fullName evidence="8">Homeobox domain-containing protein</fullName>
    </recommendedName>
</protein>
<dbReference type="Gene3D" id="1.10.10.60">
    <property type="entry name" value="Homeodomain-like"/>
    <property type="match status" value="1"/>
</dbReference>
<evidence type="ECO:0000256" key="5">
    <source>
        <dbReference type="PROSITE-ProRule" id="PRU00108"/>
    </source>
</evidence>
<evidence type="ECO:0000313" key="9">
    <source>
        <dbReference type="EMBL" id="KAK7925778.1"/>
    </source>
</evidence>
<keyword evidence="3 5" id="KW-0371">Homeobox</keyword>
<organism evidence="9 10">
    <name type="scientific">Mugilogobius chulae</name>
    <name type="common">yellowstripe goby</name>
    <dbReference type="NCBI Taxonomy" id="88201"/>
    <lineage>
        <taxon>Eukaryota</taxon>
        <taxon>Metazoa</taxon>
        <taxon>Chordata</taxon>
        <taxon>Craniata</taxon>
        <taxon>Vertebrata</taxon>
        <taxon>Euteleostomi</taxon>
        <taxon>Actinopterygii</taxon>
        <taxon>Neopterygii</taxon>
        <taxon>Teleostei</taxon>
        <taxon>Neoteleostei</taxon>
        <taxon>Acanthomorphata</taxon>
        <taxon>Gobiaria</taxon>
        <taxon>Gobiiformes</taxon>
        <taxon>Gobioidei</taxon>
        <taxon>Gobiidae</taxon>
        <taxon>Gobionellinae</taxon>
        <taxon>Mugilogobius</taxon>
    </lineage>
</organism>
<evidence type="ECO:0000256" key="6">
    <source>
        <dbReference type="RuleBase" id="RU000682"/>
    </source>
</evidence>
<dbReference type="Proteomes" id="UP001460270">
    <property type="component" value="Unassembled WGS sequence"/>
</dbReference>
<comment type="subcellular location">
    <subcellularLocation>
        <location evidence="1 5 6">Nucleus</location>
    </subcellularLocation>
</comment>
<dbReference type="InterPro" id="IPR009057">
    <property type="entry name" value="Homeodomain-like_sf"/>
</dbReference>
<name>A0AAW0PI85_9GOBI</name>
<evidence type="ECO:0000313" key="10">
    <source>
        <dbReference type="Proteomes" id="UP001460270"/>
    </source>
</evidence>
<evidence type="ECO:0000259" key="8">
    <source>
        <dbReference type="PROSITE" id="PS50071"/>
    </source>
</evidence>
<gene>
    <name evidence="9" type="ORF">WMY93_008088</name>
</gene>
<evidence type="ECO:0000256" key="7">
    <source>
        <dbReference type="SAM" id="MobiDB-lite"/>
    </source>
</evidence>
<comment type="caution">
    <text evidence="9">The sequence shown here is derived from an EMBL/GenBank/DDBJ whole genome shotgun (WGS) entry which is preliminary data.</text>
</comment>
<dbReference type="SUPFAM" id="SSF46689">
    <property type="entry name" value="Homeodomain-like"/>
    <property type="match status" value="1"/>
</dbReference>
<sequence length="210" mass="23120">MKESLASMTGLPESKIQVWFQNRRARHFKSKKTPRETPKPSAESIQPRDCYYSPLSPPFAQVPTFQSPPSLHSSPVCTEPRITLSCQFSDTLEPLFPVTPDQAAVPGSPYGVCGESYVEMPDLSDLCGDTSLHSSLSEWDVPEELEAFLGVGSKAEPEQNSHYSPEFIHGATHITDEPVSDLSDLSLQDLGDFNLSDVEISAAMIDYLLN</sequence>
<reference evidence="10" key="1">
    <citation type="submission" date="2024-04" db="EMBL/GenBank/DDBJ databases">
        <title>Salinicola lusitanus LLJ914,a marine bacterium isolated from the Okinawa Trough.</title>
        <authorList>
            <person name="Li J."/>
        </authorList>
    </citation>
    <scope>NUCLEOTIDE SEQUENCE [LARGE SCALE GENOMIC DNA]</scope>
</reference>
<feature type="region of interest" description="Disordered" evidence="7">
    <location>
        <begin position="25"/>
        <end position="48"/>
    </location>
</feature>
<accession>A0AAW0PI85</accession>
<keyword evidence="4 5" id="KW-0539">Nucleus</keyword>
<feature type="domain" description="Homeobox" evidence="8">
    <location>
        <begin position="1"/>
        <end position="30"/>
    </location>
</feature>
<evidence type="ECO:0000256" key="4">
    <source>
        <dbReference type="ARBA" id="ARBA00023242"/>
    </source>
</evidence>
<dbReference type="Pfam" id="PF00046">
    <property type="entry name" value="Homeodomain"/>
    <property type="match status" value="1"/>
</dbReference>
<dbReference type="PANTHER" id="PTHR46123:SF4">
    <property type="entry name" value="MIX-TYPE HOMEOBOX GENE 1-RELATED"/>
    <property type="match status" value="1"/>
</dbReference>
<dbReference type="PANTHER" id="PTHR46123">
    <property type="entry name" value="MIX-TYPE HOMEOBOX GENE 1-RELATED"/>
    <property type="match status" value="1"/>
</dbReference>
<evidence type="ECO:0000256" key="3">
    <source>
        <dbReference type="ARBA" id="ARBA00023155"/>
    </source>
</evidence>
<dbReference type="InterPro" id="IPR051306">
    <property type="entry name" value="Homeobox_regulator"/>
</dbReference>